<proteinExistence type="predicted"/>
<organism evidence="2">
    <name type="scientific">Anguilla anguilla</name>
    <name type="common">European freshwater eel</name>
    <name type="synonym">Muraena anguilla</name>
    <dbReference type="NCBI Taxonomy" id="7936"/>
    <lineage>
        <taxon>Eukaryota</taxon>
        <taxon>Metazoa</taxon>
        <taxon>Chordata</taxon>
        <taxon>Craniata</taxon>
        <taxon>Vertebrata</taxon>
        <taxon>Euteleostomi</taxon>
        <taxon>Actinopterygii</taxon>
        <taxon>Neopterygii</taxon>
        <taxon>Teleostei</taxon>
        <taxon>Anguilliformes</taxon>
        <taxon>Anguillidae</taxon>
        <taxon>Anguilla</taxon>
    </lineage>
</organism>
<evidence type="ECO:0000313" key="2">
    <source>
        <dbReference type="EMBL" id="JAH08312.1"/>
    </source>
</evidence>
<accession>A0A0E9PVN0</accession>
<feature type="signal peptide" evidence="1">
    <location>
        <begin position="1"/>
        <end position="15"/>
    </location>
</feature>
<evidence type="ECO:0000256" key="1">
    <source>
        <dbReference type="SAM" id="SignalP"/>
    </source>
</evidence>
<reference evidence="2" key="1">
    <citation type="submission" date="2014-11" db="EMBL/GenBank/DDBJ databases">
        <authorList>
            <person name="Amaro Gonzalez C."/>
        </authorList>
    </citation>
    <scope>NUCLEOTIDE SEQUENCE</scope>
</reference>
<name>A0A0E9PVN0_ANGAN</name>
<keyword evidence="1" id="KW-0732">Signal</keyword>
<protein>
    <submittedName>
        <fullName evidence="2">Uncharacterized protein</fullName>
    </submittedName>
</protein>
<dbReference type="AlphaFoldDB" id="A0A0E9PVN0"/>
<reference evidence="2" key="2">
    <citation type="journal article" date="2015" name="Fish Shellfish Immunol.">
        <title>Early steps in the European eel (Anguilla anguilla)-Vibrio vulnificus interaction in the gills: Role of the RtxA13 toxin.</title>
        <authorList>
            <person name="Callol A."/>
            <person name="Pajuelo D."/>
            <person name="Ebbesson L."/>
            <person name="Teles M."/>
            <person name="MacKenzie S."/>
            <person name="Amaro C."/>
        </authorList>
    </citation>
    <scope>NUCLEOTIDE SEQUENCE</scope>
</reference>
<feature type="chain" id="PRO_5013039996" evidence="1">
    <location>
        <begin position="16"/>
        <end position="57"/>
    </location>
</feature>
<sequence length="57" mass="6533">MALAMLSLIMKETEAVTTIWVDTLSDRWRCTKKICFRTPTRRPDPVSCHFFLLGASS</sequence>
<dbReference type="EMBL" id="GBXM01100265">
    <property type="protein sequence ID" value="JAH08312.1"/>
    <property type="molecule type" value="Transcribed_RNA"/>
</dbReference>